<dbReference type="AlphaFoldDB" id="A0A5B0R2I6"/>
<comment type="caution">
    <text evidence="1">The sequence shown here is derived from an EMBL/GenBank/DDBJ whole genome shotgun (WGS) entry which is preliminary data.</text>
</comment>
<dbReference type="EMBL" id="VSWC01000001">
    <property type="protein sequence ID" value="KAA1119768.1"/>
    <property type="molecule type" value="Genomic_DNA"/>
</dbReference>
<gene>
    <name evidence="1" type="ORF">PGT21_033674</name>
</gene>
<sequence>MNVETVKSESEDTMKWKIVYGTMNRRANESERMRSALPGHSDWGKLKGIYTETLAELSTIPTSSFQNPQYIKAIIVVLLAQQHQLCITHLHHQLEQDVWQRTLESLFSQDSANKNQEIEDAVMLFMAMAYFGTPMPGLPCGSQQLGFHHNHGY</sequence>
<dbReference type="OrthoDB" id="10331377at2759"/>
<organism evidence="1 2">
    <name type="scientific">Puccinia graminis f. sp. tritici</name>
    <dbReference type="NCBI Taxonomy" id="56615"/>
    <lineage>
        <taxon>Eukaryota</taxon>
        <taxon>Fungi</taxon>
        <taxon>Dikarya</taxon>
        <taxon>Basidiomycota</taxon>
        <taxon>Pucciniomycotina</taxon>
        <taxon>Pucciniomycetes</taxon>
        <taxon>Pucciniales</taxon>
        <taxon>Pucciniaceae</taxon>
        <taxon>Puccinia</taxon>
    </lineage>
</organism>
<dbReference type="Proteomes" id="UP000324748">
    <property type="component" value="Unassembled WGS sequence"/>
</dbReference>
<proteinExistence type="predicted"/>
<reference evidence="1 2" key="1">
    <citation type="submission" date="2019-05" db="EMBL/GenBank/DDBJ databases">
        <title>Emergence of the Ug99 lineage of the wheat stem rust pathogen through somatic hybridization.</title>
        <authorList>
            <person name="Li F."/>
            <person name="Upadhyaya N.M."/>
            <person name="Sperschneider J."/>
            <person name="Matny O."/>
            <person name="Nguyen-Phuc H."/>
            <person name="Mago R."/>
            <person name="Raley C."/>
            <person name="Miller M.E."/>
            <person name="Silverstein K.A.T."/>
            <person name="Henningsen E."/>
            <person name="Hirsch C.D."/>
            <person name="Visser B."/>
            <person name="Pretorius Z.A."/>
            <person name="Steffenson B.J."/>
            <person name="Schwessinger B."/>
            <person name="Dodds P.N."/>
            <person name="Figueroa M."/>
        </authorList>
    </citation>
    <scope>NUCLEOTIDE SEQUENCE [LARGE SCALE GENOMIC DNA]</scope>
    <source>
        <strain evidence="1">21-0</strain>
    </source>
</reference>
<name>A0A5B0R2I6_PUCGR</name>
<keyword evidence="2" id="KW-1185">Reference proteome</keyword>
<evidence type="ECO:0000313" key="2">
    <source>
        <dbReference type="Proteomes" id="UP000324748"/>
    </source>
</evidence>
<protein>
    <submittedName>
        <fullName evidence="1">Uncharacterized protein</fullName>
    </submittedName>
</protein>
<evidence type="ECO:0000313" key="1">
    <source>
        <dbReference type="EMBL" id="KAA1119768.1"/>
    </source>
</evidence>
<accession>A0A5B0R2I6</accession>